<reference evidence="1" key="1">
    <citation type="submission" date="2018-06" db="EMBL/GenBank/DDBJ databases">
        <authorList>
            <person name="Zhirakovskaya E."/>
        </authorList>
    </citation>
    <scope>NUCLEOTIDE SEQUENCE</scope>
</reference>
<proteinExistence type="predicted"/>
<gene>
    <name evidence="1" type="ORF">MNBD_NITROSPINAE04-657</name>
</gene>
<name>A0A3B1C934_9ZZZZ</name>
<dbReference type="Pfam" id="PF13798">
    <property type="entry name" value="PCYCGC"/>
    <property type="match status" value="1"/>
</dbReference>
<dbReference type="EMBL" id="UOGA01000239">
    <property type="protein sequence ID" value="VAX23171.1"/>
    <property type="molecule type" value="Genomic_DNA"/>
</dbReference>
<evidence type="ECO:0000313" key="1">
    <source>
        <dbReference type="EMBL" id="VAX23171.1"/>
    </source>
</evidence>
<organism evidence="1">
    <name type="scientific">hydrothermal vent metagenome</name>
    <dbReference type="NCBI Taxonomy" id="652676"/>
    <lineage>
        <taxon>unclassified sequences</taxon>
        <taxon>metagenomes</taxon>
        <taxon>ecological metagenomes</taxon>
    </lineage>
</organism>
<sequence length="139" mass="15705">MKRIIALLLIFSVAYFVGSAAAQSKKLAAEMIQKSLLEAKTTQETKPILDPAIYAREFTQHRAYQIAKEIPHVLDKLFCYCYCAINPRFKHKSLKTCYTGNHAAECGVCMREAFIAKQMTDDGKTPEQIATVFTDMYAK</sequence>
<dbReference type="InterPro" id="IPR025673">
    <property type="entry name" value="PCYCGC"/>
</dbReference>
<accession>A0A3B1C934</accession>
<dbReference type="NCBIfam" id="NF041379">
    <property type="entry name" value="OS_HP4_CYCXC"/>
    <property type="match status" value="1"/>
</dbReference>
<protein>
    <submittedName>
        <fullName evidence="1">Uncharacterized protein</fullName>
    </submittedName>
</protein>
<dbReference type="AlphaFoldDB" id="A0A3B1C934"/>